<dbReference type="InterPro" id="IPR012854">
    <property type="entry name" value="Cu_amine_oxidase-like_N"/>
</dbReference>
<dbReference type="Pfam" id="PF11738">
    <property type="entry name" value="DUF3298"/>
    <property type="match status" value="1"/>
</dbReference>
<gene>
    <name evidence="5" type="ORF">PAECIP111893_02820</name>
</gene>
<feature type="domain" description="Copper amine oxidase-like N-terminal" evidence="2">
    <location>
        <begin position="66"/>
        <end position="159"/>
    </location>
</feature>
<feature type="domain" description="DUF3298" evidence="3">
    <location>
        <begin position="296"/>
        <end position="361"/>
    </location>
</feature>
<dbReference type="InterPro" id="IPR025303">
    <property type="entry name" value="PdaC"/>
</dbReference>
<evidence type="ECO:0000256" key="1">
    <source>
        <dbReference type="SAM" id="SignalP"/>
    </source>
</evidence>
<evidence type="ECO:0008006" key="7">
    <source>
        <dbReference type="Google" id="ProtNLM"/>
    </source>
</evidence>
<proteinExistence type="predicted"/>
<evidence type="ECO:0000259" key="3">
    <source>
        <dbReference type="Pfam" id="PF11738"/>
    </source>
</evidence>
<evidence type="ECO:0000313" key="5">
    <source>
        <dbReference type="EMBL" id="CAH1208004.1"/>
    </source>
</evidence>
<feature type="domain" description="Deacetylase PdaC" evidence="4">
    <location>
        <begin position="176"/>
        <end position="271"/>
    </location>
</feature>
<evidence type="ECO:0000259" key="4">
    <source>
        <dbReference type="Pfam" id="PF13739"/>
    </source>
</evidence>
<feature type="signal peptide" evidence="1">
    <location>
        <begin position="1"/>
        <end position="37"/>
    </location>
</feature>
<dbReference type="Proteomes" id="UP000838686">
    <property type="component" value="Unassembled WGS sequence"/>
</dbReference>
<dbReference type="InterPro" id="IPR036582">
    <property type="entry name" value="Mao_N_sf"/>
</dbReference>
<dbReference type="EMBL" id="CAKMMF010000014">
    <property type="protein sequence ID" value="CAH1208004.1"/>
    <property type="molecule type" value="Genomic_DNA"/>
</dbReference>
<dbReference type="InterPro" id="IPR021729">
    <property type="entry name" value="DUF3298"/>
</dbReference>
<dbReference type="Pfam" id="PF07833">
    <property type="entry name" value="Cu_amine_oxidN1"/>
    <property type="match status" value="1"/>
</dbReference>
<name>A0ABM9CC28_9BACL</name>
<accession>A0ABM9CC28</accession>
<dbReference type="SUPFAM" id="SSF55383">
    <property type="entry name" value="Copper amine oxidase, domain N"/>
    <property type="match status" value="1"/>
</dbReference>
<dbReference type="Pfam" id="PF13739">
    <property type="entry name" value="PdaC"/>
    <property type="match status" value="1"/>
</dbReference>
<sequence>MAIQSQLKKRKWLALPIAASLLLGAAIAPISMGTVQAEGGSSQSVLQLKPMKIMVGGKLLNVPAGMATGNETYVALSFLSKELGLMTNWDAETRTISVSSKNKTMEMGAGGNYYWINNNRIFGSPPIVREGTTYLPLRLLLEHMGFAIGYDAKAKVISIQAIPENDLKVTSQSFSEESEYGTVDVQYPQIEGFANKDVQSKINRTLKSKAEAYIQSGQDLLSGYVDFAKEMGDEAPSMTFDVGYTVTYNEKNKLSLQFFVYEYSGGAHGMYDYQPHNFNLETGEEITLKEAALGNTNYIRVINEEIKKQIKAQDLPLLSPFETIQPDQRYYLRGDAIIVFFSLYEYTPYAAGIPEFSIPLSKLR</sequence>
<organism evidence="5 6">
    <name type="scientific">Paenibacillus plantiphilus</name>
    <dbReference type="NCBI Taxonomy" id="2905650"/>
    <lineage>
        <taxon>Bacteria</taxon>
        <taxon>Bacillati</taxon>
        <taxon>Bacillota</taxon>
        <taxon>Bacilli</taxon>
        <taxon>Bacillales</taxon>
        <taxon>Paenibacillaceae</taxon>
        <taxon>Paenibacillus</taxon>
    </lineage>
</organism>
<dbReference type="Gene3D" id="3.90.640.20">
    <property type="entry name" value="Heat-shock cognate protein, ATPase"/>
    <property type="match status" value="1"/>
</dbReference>
<protein>
    <recommendedName>
        <fullName evidence="7">Copper amine oxidase N-terminal domain-containing protein</fullName>
    </recommendedName>
</protein>
<dbReference type="Gene3D" id="3.30.457.10">
    <property type="entry name" value="Copper amine oxidase-like, N-terminal domain"/>
    <property type="match status" value="1"/>
</dbReference>
<evidence type="ECO:0000313" key="6">
    <source>
        <dbReference type="Proteomes" id="UP000838686"/>
    </source>
</evidence>
<keyword evidence="6" id="KW-1185">Reference proteome</keyword>
<comment type="caution">
    <text evidence="5">The sequence shown here is derived from an EMBL/GenBank/DDBJ whole genome shotgun (WGS) entry which is preliminary data.</text>
</comment>
<dbReference type="Gene3D" id="3.30.565.40">
    <property type="entry name" value="Fervidobacterium nodosum Rt17-B1 like"/>
    <property type="match status" value="1"/>
</dbReference>
<evidence type="ECO:0000259" key="2">
    <source>
        <dbReference type="Pfam" id="PF07833"/>
    </source>
</evidence>
<reference evidence="5" key="1">
    <citation type="submission" date="2022-01" db="EMBL/GenBank/DDBJ databases">
        <authorList>
            <person name="Criscuolo A."/>
        </authorList>
    </citation>
    <scope>NUCLEOTIDE SEQUENCE</scope>
    <source>
        <strain evidence="5">CIP111893</strain>
    </source>
</reference>
<dbReference type="RefSeq" id="WP_236343124.1">
    <property type="nucleotide sequence ID" value="NZ_CAKMMF010000014.1"/>
</dbReference>
<keyword evidence="1" id="KW-0732">Signal</keyword>
<dbReference type="InterPro" id="IPR037126">
    <property type="entry name" value="PdaC/RsiV-like_sf"/>
</dbReference>
<feature type="chain" id="PRO_5045673214" description="Copper amine oxidase N-terminal domain-containing protein" evidence="1">
    <location>
        <begin position="38"/>
        <end position="364"/>
    </location>
</feature>